<proteinExistence type="inferred from homology"/>
<dbReference type="GO" id="GO:0016491">
    <property type="term" value="F:oxidoreductase activity"/>
    <property type="evidence" value="ECO:0007669"/>
    <property type="project" value="UniProtKB-KW"/>
</dbReference>
<keyword evidence="2" id="KW-0560">Oxidoreductase</keyword>
<dbReference type="Gene3D" id="3.40.50.720">
    <property type="entry name" value="NAD(P)-binding Rossmann-like Domain"/>
    <property type="match status" value="1"/>
</dbReference>
<dbReference type="PANTHER" id="PTHR43391:SF91">
    <property type="entry name" value="OS04G0390700 PROTEIN"/>
    <property type="match status" value="1"/>
</dbReference>
<evidence type="ECO:0000256" key="3">
    <source>
        <dbReference type="RuleBase" id="RU000363"/>
    </source>
</evidence>
<dbReference type="Pfam" id="PF00106">
    <property type="entry name" value="adh_short"/>
    <property type="match status" value="1"/>
</dbReference>
<reference evidence="4" key="1">
    <citation type="submission" date="2020-11" db="EMBL/GenBank/DDBJ databases">
        <title>Isolation and identification of active actinomycetes.</title>
        <authorList>
            <person name="Yu B."/>
        </authorList>
    </citation>
    <scope>NUCLEOTIDE SEQUENCE</scope>
    <source>
        <strain evidence="4">NEAU-YB345</strain>
    </source>
</reference>
<dbReference type="AlphaFoldDB" id="A0A931BC13"/>
<dbReference type="EMBL" id="JADPRT010000012">
    <property type="protein sequence ID" value="MBF9071453.1"/>
    <property type="molecule type" value="Genomic_DNA"/>
</dbReference>
<dbReference type="PANTHER" id="PTHR43391">
    <property type="entry name" value="RETINOL DEHYDROGENASE-RELATED"/>
    <property type="match status" value="1"/>
</dbReference>
<keyword evidence="5" id="KW-1185">Reference proteome</keyword>
<evidence type="ECO:0000313" key="5">
    <source>
        <dbReference type="Proteomes" id="UP000657385"/>
    </source>
</evidence>
<evidence type="ECO:0000313" key="4">
    <source>
        <dbReference type="EMBL" id="MBF9071453.1"/>
    </source>
</evidence>
<gene>
    <name evidence="4" type="ORF">I2501_25865</name>
</gene>
<evidence type="ECO:0000256" key="2">
    <source>
        <dbReference type="ARBA" id="ARBA00023002"/>
    </source>
</evidence>
<dbReference type="InterPro" id="IPR020904">
    <property type="entry name" value="Sc_DH/Rdtase_CS"/>
</dbReference>
<dbReference type="RefSeq" id="WP_196196633.1">
    <property type="nucleotide sequence ID" value="NZ_JADPRT010000012.1"/>
</dbReference>
<comment type="caution">
    <text evidence="4">The sequence shown here is derived from an EMBL/GenBank/DDBJ whole genome shotgun (WGS) entry which is preliminary data.</text>
</comment>
<organism evidence="4 5">
    <name type="scientific">Streptacidiphilus fuscans</name>
    <dbReference type="NCBI Taxonomy" id="2789292"/>
    <lineage>
        <taxon>Bacteria</taxon>
        <taxon>Bacillati</taxon>
        <taxon>Actinomycetota</taxon>
        <taxon>Actinomycetes</taxon>
        <taxon>Kitasatosporales</taxon>
        <taxon>Streptomycetaceae</taxon>
        <taxon>Streptacidiphilus</taxon>
    </lineage>
</organism>
<dbReference type="InterPro" id="IPR036291">
    <property type="entry name" value="NAD(P)-bd_dom_sf"/>
</dbReference>
<dbReference type="GO" id="GO:0005829">
    <property type="term" value="C:cytosol"/>
    <property type="evidence" value="ECO:0007669"/>
    <property type="project" value="TreeGrafter"/>
</dbReference>
<dbReference type="InterPro" id="IPR002347">
    <property type="entry name" value="SDR_fam"/>
</dbReference>
<name>A0A931BC13_9ACTN</name>
<dbReference type="SUPFAM" id="SSF51735">
    <property type="entry name" value="NAD(P)-binding Rossmann-fold domains"/>
    <property type="match status" value="1"/>
</dbReference>
<dbReference type="PROSITE" id="PS00061">
    <property type="entry name" value="ADH_SHORT"/>
    <property type="match status" value="1"/>
</dbReference>
<evidence type="ECO:0000256" key="1">
    <source>
        <dbReference type="ARBA" id="ARBA00006484"/>
    </source>
</evidence>
<dbReference type="Proteomes" id="UP000657385">
    <property type="component" value="Unassembled WGS sequence"/>
</dbReference>
<dbReference type="PRINTS" id="PR00081">
    <property type="entry name" value="GDHRDH"/>
</dbReference>
<protein>
    <submittedName>
        <fullName evidence="4">SDR family NAD(P)-dependent oxidoreductase</fullName>
    </submittedName>
</protein>
<comment type="similarity">
    <text evidence="1 3">Belongs to the short-chain dehydrogenases/reductases (SDR) family.</text>
</comment>
<accession>A0A931BC13</accession>
<dbReference type="PRINTS" id="PR00080">
    <property type="entry name" value="SDRFAMILY"/>
</dbReference>
<sequence length="246" mass="26000">MQTGATQTESIAGRTVLVTGANRGIGRALVEEALRRDARRVYAATRRPFTHPDPRVRPVLLDVTDQAQIDAAAQQIEDLDLLVNNAGLAIYDDLGDREVLARHFTVNFFGPYAVTRAFTPHLTRSHGAVVNVLSLAALAAVPGMAGYSASKAAALALTQSLRLQLAAEGVRVHAVLAGPVDTDMVRNLDIPKAAPSAVAQAILDGVAAGDDEIFPDPLSATFAEDWPTGPVKLLERGNAALVADLR</sequence>